<dbReference type="EMBL" id="JADCNM010000001">
    <property type="protein sequence ID" value="KAG0500291.1"/>
    <property type="molecule type" value="Genomic_DNA"/>
</dbReference>
<sequence>MGDKYDKNRVSKKELVAEGQVVALWHNGDLVMSHPHMERSSADTIVAASADPELQDPNDGYKTFTLLYRLSMLTILQLIEAQKHIGSMLSTNANLIPDQEMKHFIPARKHAGMPVCWTGLTPNDGSMASANGGVIMVFKAKPG</sequence>
<accession>A0A835VKU1</accession>
<dbReference type="Proteomes" id="UP000639772">
    <property type="component" value="Chromosome 1"/>
</dbReference>
<comment type="caution">
    <text evidence="1">The sequence shown here is derived from an EMBL/GenBank/DDBJ whole genome shotgun (WGS) entry which is preliminary data.</text>
</comment>
<gene>
    <name evidence="1" type="ORF">HPP92_000363</name>
</gene>
<dbReference type="AlphaFoldDB" id="A0A835VKU1"/>
<reference evidence="1 2" key="1">
    <citation type="journal article" date="2020" name="Nat. Food">
        <title>A phased Vanilla planifolia genome enables genetic improvement of flavour and production.</title>
        <authorList>
            <person name="Hasing T."/>
            <person name="Tang H."/>
            <person name="Brym M."/>
            <person name="Khazi F."/>
            <person name="Huang T."/>
            <person name="Chambers A.H."/>
        </authorList>
    </citation>
    <scope>NUCLEOTIDE SEQUENCE [LARGE SCALE GENOMIC DNA]</scope>
    <source>
        <tissue evidence="1">Leaf</tissue>
    </source>
</reference>
<organism evidence="1 2">
    <name type="scientific">Vanilla planifolia</name>
    <name type="common">Vanilla</name>
    <dbReference type="NCBI Taxonomy" id="51239"/>
    <lineage>
        <taxon>Eukaryota</taxon>
        <taxon>Viridiplantae</taxon>
        <taxon>Streptophyta</taxon>
        <taxon>Embryophyta</taxon>
        <taxon>Tracheophyta</taxon>
        <taxon>Spermatophyta</taxon>
        <taxon>Magnoliopsida</taxon>
        <taxon>Liliopsida</taxon>
        <taxon>Asparagales</taxon>
        <taxon>Orchidaceae</taxon>
        <taxon>Vanilloideae</taxon>
        <taxon>Vanilleae</taxon>
        <taxon>Vanilla</taxon>
    </lineage>
</organism>
<protein>
    <submittedName>
        <fullName evidence="1">Uncharacterized protein</fullName>
    </submittedName>
</protein>
<evidence type="ECO:0000313" key="1">
    <source>
        <dbReference type="EMBL" id="KAG0500291.1"/>
    </source>
</evidence>
<proteinExistence type="predicted"/>
<name>A0A835VKU1_VANPL</name>
<evidence type="ECO:0000313" key="2">
    <source>
        <dbReference type="Proteomes" id="UP000639772"/>
    </source>
</evidence>